<evidence type="ECO:0000313" key="3">
    <source>
        <dbReference type="EMBL" id="AFZ81150.1"/>
    </source>
</evidence>
<name>L0B004_THEEQ</name>
<dbReference type="eggNOG" id="ENOG502RZWH">
    <property type="taxonomic scope" value="Eukaryota"/>
</dbReference>
<evidence type="ECO:0000313" key="4">
    <source>
        <dbReference type="Proteomes" id="UP000031512"/>
    </source>
</evidence>
<proteinExistence type="predicted"/>
<dbReference type="KEGG" id="beq:BEWA_005580"/>
<keyword evidence="4" id="KW-1185">Reference proteome</keyword>
<dbReference type="OrthoDB" id="366232at2759"/>
<protein>
    <recommendedName>
        <fullName evidence="2">DUF3752 domain-containing protein</fullName>
    </recommendedName>
</protein>
<feature type="region of interest" description="Disordered" evidence="1">
    <location>
        <begin position="1"/>
        <end position="84"/>
    </location>
</feature>
<evidence type="ECO:0000259" key="2">
    <source>
        <dbReference type="Pfam" id="PF12572"/>
    </source>
</evidence>
<accession>L0B004</accession>
<evidence type="ECO:0000256" key="1">
    <source>
        <dbReference type="SAM" id="MobiDB-lite"/>
    </source>
</evidence>
<dbReference type="Pfam" id="PF12572">
    <property type="entry name" value="DUF3752"/>
    <property type="match status" value="1"/>
</dbReference>
<organism evidence="3 4">
    <name type="scientific">Theileria equi strain WA</name>
    <dbReference type="NCBI Taxonomy" id="1537102"/>
    <lineage>
        <taxon>Eukaryota</taxon>
        <taxon>Sar</taxon>
        <taxon>Alveolata</taxon>
        <taxon>Apicomplexa</taxon>
        <taxon>Aconoidasida</taxon>
        <taxon>Piroplasmida</taxon>
        <taxon>Theileriidae</taxon>
        <taxon>Theileria</taxon>
    </lineage>
</organism>
<feature type="compositionally biased region" description="Low complexity" evidence="1">
    <location>
        <begin position="7"/>
        <end position="40"/>
    </location>
</feature>
<reference evidence="3 4" key="1">
    <citation type="journal article" date="2012" name="BMC Genomics">
        <title>Comparative genomic analysis and phylogenetic position of Theileria equi.</title>
        <authorList>
            <person name="Kappmeyer L.S."/>
            <person name="Thiagarajan M."/>
            <person name="Herndon D.R."/>
            <person name="Ramsay J.D."/>
            <person name="Caler E."/>
            <person name="Djikeng A."/>
            <person name="Gillespie J.J."/>
            <person name="Lau A.O."/>
            <person name="Roalson E.H."/>
            <person name="Silva J.C."/>
            <person name="Silva M.G."/>
            <person name="Suarez C.E."/>
            <person name="Ueti M.W."/>
            <person name="Nene V.M."/>
            <person name="Mealey R.H."/>
            <person name="Knowles D.P."/>
            <person name="Brayton K.A."/>
        </authorList>
    </citation>
    <scope>NUCLEOTIDE SEQUENCE [LARGE SCALE GENOMIC DNA]</scope>
    <source>
        <strain evidence="3 4">WA</strain>
    </source>
</reference>
<feature type="compositionally biased region" description="Polar residues" evidence="1">
    <location>
        <begin position="66"/>
        <end position="75"/>
    </location>
</feature>
<dbReference type="EMBL" id="CP001670">
    <property type="protein sequence ID" value="AFZ81150.1"/>
    <property type="molecule type" value="Genomic_DNA"/>
</dbReference>
<dbReference type="AlphaFoldDB" id="L0B004"/>
<feature type="domain" description="DUF3752" evidence="2">
    <location>
        <begin position="255"/>
        <end position="307"/>
    </location>
</feature>
<dbReference type="InterPro" id="IPR022226">
    <property type="entry name" value="DUF3752"/>
</dbReference>
<dbReference type="RefSeq" id="XP_004830816.1">
    <property type="nucleotide sequence ID" value="XM_004830759.1"/>
</dbReference>
<dbReference type="GeneID" id="15805768"/>
<dbReference type="Proteomes" id="UP000031512">
    <property type="component" value="Chromosome 3"/>
</dbReference>
<sequence length="317" mass="36611">MYRLGRGDSSSGSITRSSSRTTSGNTTPSRSPSRSISNDSNTVELEAHEQPRKRRFLQRWEDDDVSQAQPVTSSNTKRDPSPEKLPYVYQQSEMIRISQDIIRKCDSEDQLISFFQILDRGEYFDLSLLSDLKLRKKLRHLAKALYLERDGQKFKTPPECNISLVSTFKELLPYIKIKANAQGPYKRARVTENPLTEKVDANFHPKLSTSEASELLSLREMHEQGFFVDYENVQKEFMKKHQQLDVWGKTAEQQKVILASKDKGSNSDDEQPWRVFDRERDLESGNKIGLKEYKKLLVSNKDFHKNFDSVSNSTSFL</sequence>
<dbReference type="VEuPathDB" id="PiroplasmaDB:BEWA_005580"/>
<gene>
    <name evidence="3" type="ORF">BEWA_005580</name>
</gene>